<accession>A0A7L8G683</accession>
<proteinExistence type="predicted"/>
<keyword evidence="2" id="KW-1035">Host cytoplasm</keyword>
<organism evidence="3 4">
    <name type="scientific">Achromobacter phage Mano</name>
    <dbReference type="NCBI Taxonomy" id="2767570"/>
    <lineage>
        <taxon>Viruses</taxon>
        <taxon>Duplodnaviria</taxon>
        <taxon>Heunggongvirae</taxon>
        <taxon>Uroviricota</taxon>
        <taxon>Caudoviricetes</taxon>
        <taxon>Manovirus</taxon>
        <taxon>Manovirus Mano</taxon>
    </lineage>
</organism>
<keyword evidence="4" id="KW-1185">Reference proteome</keyword>
<dbReference type="InterPro" id="IPR009061">
    <property type="entry name" value="DNA-bd_dom_put_sf"/>
</dbReference>
<evidence type="ECO:0000256" key="2">
    <source>
        <dbReference type="ARBA" id="ARBA00023200"/>
    </source>
</evidence>
<dbReference type="EMBL" id="MT708550">
    <property type="protein sequence ID" value="QOE32734.1"/>
    <property type="molecule type" value="Genomic_DNA"/>
</dbReference>
<comment type="subcellular location">
    <subcellularLocation>
        <location evidence="1">Host cytoplasm</location>
    </subcellularLocation>
</comment>
<evidence type="ECO:0000313" key="3">
    <source>
        <dbReference type="EMBL" id="QOE32734.1"/>
    </source>
</evidence>
<dbReference type="InterPro" id="IPR010906">
    <property type="entry name" value="Phage_lambda_Nu1_terminase-ssu"/>
</dbReference>
<evidence type="ECO:0000313" key="4">
    <source>
        <dbReference type="Proteomes" id="UP000516893"/>
    </source>
</evidence>
<reference evidence="3 4" key="1">
    <citation type="submission" date="2020-07" db="EMBL/GenBank/DDBJ databases">
        <title>Complete genome sequence of Achromobacter sp. phage Mano.</title>
        <authorList>
            <person name="Bartz M.L."/>
            <person name="Yao G.W."/>
            <person name="Le T."/>
            <person name="Gonzalez C."/>
            <person name="Young R."/>
            <person name="Liu M."/>
        </authorList>
    </citation>
    <scope>NUCLEOTIDE SEQUENCE [LARGE SCALE GENOMIC DNA]</scope>
</reference>
<protein>
    <submittedName>
        <fullName evidence="3">Terminase small subunit</fullName>
    </submittedName>
</protein>
<dbReference type="Proteomes" id="UP000516893">
    <property type="component" value="Segment"/>
</dbReference>
<dbReference type="SUPFAM" id="SSF46955">
    <property type="entry name" value="Putative DNA-binding domain"/>
    <property type="match status" value="1"/>
</dbReference>
<dbReference type="Pfam" id="PF07471">
    <property type="entry name" value="Phage_Nu1"/>
    <property type="match status" value="1"/>
</dbReference>
<dbReference type="InterPro" id="IPR036388">
    <property type="entry name" value="WH-like_DNA-bd_sf"/>
</dbReference>
<sequence>MATSSKKGQIVNRTGLSDVFGVSLPTVDAWVRQGCPYVKRGTGRGQQWEFSTADVAKWLQERAAINAGGDDQADENELKKRKLRAETLKAELELAKASGEVAPVREFERAQAAAMAAIRANMRNVPGRAVLQLLGCTDETVFKQKLMAEIDLALVTAAEADLEPEDEDDQADDE</sequence>
<evidence type="ECO:0000256" key="1">
    <source>
        <dbReference type="ARBA" id="ARBA00004192"/>
    </source>
</evidence>
<dbReference type="GO" id="GO:0030430">
    <property type="term" value="C:host cell cytoplasm"/>
    <property type="evidence" value="ECO:0007669"/>
    <property type="project" value="UniProtKB-SubCell"/>
</dbReference>
<dbReference type="Gene3D" id="1.10.10.10">
    <property type="entry name" value="Winged helix-like DNA-binding domain superfamily/Winged helix DNA-binding domain"/>
    <property type="match status" value="1"/>
</dbReference>
<gene>
    <name evidence="3" type="ORF">CPT_Mano_001</name>
</gene>
<name>A0A7L8G683_9CAUD</name>